<organism evidence="2">
    <name type="scientific">Candidatus Kentrum sp. FW</name>
    <dbReference type="NCBI Taxonomy" id="2126338"/>
    <lineage>
        <taxon>Bacteria</taxon>
        <taxon>Pseudomonadati</taxon>
        <taxon>Pseudomonadota</taxon>
        <taxon>Gammaproteobacteria</taxon>
        <taxon>Candidatus Kentrum</taxon>
    </lineage>
</organism>
<feature type="domain" description="2Fe-2S ferredoxin-type" evidence="1">
    <location>
        <begin position="2"/>
        <end position="118"/>
    </location>
</feature>
<gene>
    <name evidence="2" type="ORF">BECKFW1821C_GA0114237_106313</name>
</gene>
<dbReference type="InterPro" id="IPR036010">
    <property type="entry name" value="2Fe-2S_ferredoxin-like_sf"/>
</dbReference>
<accession>A0A450TY48</accession>
<dbReference type="InterPro" id="IPR012675">
    <property type="entry name" value="Beta-grasp_dom_sf"/>
</dbReference>
<evidence type="ECO:0000259" key="1">
    <source>
        <dbReference type="PROSITE" id="PS51085"/>
    </source>
</evidence>
<name>A0A450TY48_9GAMM</name>
<protein>
    <submittedName>
        <fullName evidence="2">Ferredoxin</fullName>
    </submittedName>
</protein>
<dbReference type="AlphaFoldDB" id="A0A450TY48"/>
<reference evidence="2" key="1">
    <citation type="submission" date="2019-02" db="EMBL/GenBank/DDBJ databases">
        <authorList>
            <person name="Gruber-Vodicka R. H."/>
            <person name="Seah K. B. B."/>
        </authorList>
    </citation>
    <scope>NUCLEOTIDE SEQUENCE</scope>
    <source>
        <strain evidence="2">BECK_BZ131</strain>
    </source>
</reference>
<dbReference type="SUPFAM" id="SSF54292">
    <property type="entry name" value="2Fe-2S ferredoxin-like"/>
    <property type="match status" value="1"/>
</dbReference>
<dbReference type="PROSITE" id="PS00197">
    <property type="entry name" value="2FE2S_FER_1"/>
    <property type="match status" value="1"/>
</dbReference>
<dbReference type="CDD" id="cd00207">
    <property type="entry name" value="fer2"/>
    <property type="match status" value="1"/>
</dbReference>
<proteinExistence type="predicted"/>
<dbReference type="PROSITE" id="PS51085">
    <property type="entry name" value="2FE2S_FER_2"/>
    <property type="match status" value="1"/>
</dbReference>
<dbReference type="InterPro" id="IPR001041">
    <property type="entry name" value="2Fe-2S_ferredoxin-type"/>
</dbReference>
<dbReference type="EMBL" id="CAADFE010000063">
    <property type="protein sequence ID" value="VFJ74516.1"/>
    <property type="molecule type" value="Genomic_DNA"/>
</dbReference>
<dbReference type="Gene3D" id="3.10.20.30">
    <property type="match status" value="1"/>
</dbReference>
<dbReference type="GO" id="GO:0051537">
    <property type="term" value="F:2 iron, 2 sulfur cluster binding"/>
    <property type="evidence" value="ECO:0007669"/>
    <property type="project" value="InterPro"/>
</dbReference>
<dbReference type="InterPro" id="IPR006058">
    <property type="entry name" value="2Fe2S_fd_BS"/>
</dbReference>
<sequence>MPNITFSNPNYKDKTVYAVAGSFTETILKIAKTHKIPIDFSCGDGECGTCAIQVRYLGNNPPMGYYLEEKERQVLRELGKISAEELERMAVNDLPSKWRLACQFIPRDEDIVVEYTAQ</sequence>
<dbReference type="Pfam" id="PF00111">
    <property type="entry name" value="Fer2"/>
    <property type="match status" value="1"/>
</dbReference>
<evidence type="ECO:0000313" key="2">
    <source>
        <dbReference type="EMBL" id="VFJ74516.1"/>
    </source>
</evidence>